<sequence length="161" mass="18007">MAKPQKFTFDAVIQKHGDIDAAYVEFPYSTEEVFGKKGQVKIVAVFDGKVTYRGSLANMGLGFHMLGLTKAVRNDLGKSFGEKVSVELQEDTAPRVVEVPADAAQLLADNPKAAAFYEKLSYTDKKEYIRWIESAKREDTRQNRLVAFIEKLSVGKKLVDK</sequence>
<evidence type="ECO:0000313" key="2">
    <source>
        <dbReference type="Proteomes" id="UP001302349"/>
    </source>
</evidence>
<dbReference type="Gene3D" id="2.40.30.100">
    <property type="entry name" value="AF2212/PG0164-like"/>
    <property type="match status" value="1"/>
</dbReference>
<gene>
    <name evidence="1" type="ORF">RT717_16475</name>
</gene>
<dbReference type="InterPro" id="IPR037079">
    <property type="entry name" value="AF2212/PG0164-like_sf"/>
</dbReference>
<protein>
    <submittedName>
        <fullName evidence="1">YdeI/OmpD-associated family protein</fullName>
    </submittedName>
</protein>
<accession>A0ABZ0IJH5</accession>
<dbReference type="InterPro" id="IPR015018">
    <property type="entry name" value="DUF1905"/>
</dbReference>
<dbReference type="EMBL" id="CP136051">
    <property type="protein sequence ID" value="WOK04677.1"/>
    <property type="molecule type" value="Genomic_DNA"/>
</dbReference>
<name>A0ABZ0IJH5_9BACT</name>
<organism evidence="1 2">
    <name type="scientific">Imperialibacter roseus</name>
    <dbReference type="NCBI Taxonomy" id="1324217"/>
    <lineage>
        <taxon>Bacteria</taxon>
        <taxon>Pseudomonadati</taxon>
        <taxon>Bacteroidota</taxon>
        <taxon>Cytophagia</taxon>
        <taxon>Cytophagales</taxon>
        <taxon>Flammeovirgaceae</taxon>
        <taxon>Imperialibacter</taxon>
    </lineage>
</organism>
<dbReference type="Proteomes" id="UP001302349">
    <property type="component" value="Chromosome"/>
</dbReference>
<proteinExistence type="predicted"/>
<dbReference type="Pfam" id="PF08922">
    <property type="entry name" value="DUF1905"/>
    <property type="match status" value="1"/>
</dbReference>
<evidence type="ECO:0000313" key="1">
    <source>
        <dbReference type="EMBL" id="WOK04677.1"/>
    </source>
</evidence>
<dbReference type="SUPFAM" id="SSF141694">
    <property type="entry name" value="AF2212/PG0164-like"/>
    <property type="match status" value="1"/>
</dbReference>
<dbReference type="RefSeq" id="WP_317487478.1">
    <property type="nucleotide sequence ID" value="NZ_CP136051.1"/>
</dbReference>
<keyword evidence="2" id="KW-1185">Reference proteome</keyword>
<dbReference type="Pfam" id="PF13376">
    <property type="entry name" value="OmdA"/>
    <property type="match status" value="1"/>
</dbReference>
<reference evidence="1 2" key="1">
    <citation type="journal article" date="2023" name="Microbiol. Resour. Announc.">
        <title>Complete Genome Sequence of Imperialibacter roseus strain P4T.</title>
        <authorList>
            <person name="Tizabi D.R."/>
            <person name="Bachvaroff T."/>
            <person name="Hill R.T."/>
        </authorList>
    </citation>
    <scope>NUCLEOTIDE SEQUENCE [LARGE SCALE GENOMIC DNA]</scope>
    <source>
        <strain evidence="1 2">P4T</strain>
    </source>
</reference>